<dbReference type="PROSITE" id="PS51212">
    <property type="entry name" value="WSC"/>
    <property type="match status" value="1"/>
</dbReference>
<organism evidence="2 3">
    <name type="scientific">Achaetomium macrosporum</name>
    <dbReference type="NCBI Taxonomy" id="79813"/>
    <lineage>
        <taxon>Eukaryota</taxon>
        <taxon>Fungi</taxon>
        <taxon>Dikarya</taxon>
        <taxon>Ascomycota</taxon>
        <taxon>Pezizomycotina</taxon>
        <taxon>Sordariomycetes</taxon>
        <taxon>Sordariomycetidae</taxon>
        <taxon>Sordariales</taxon>
        <taxon>Chaetomiaceae</taxon>
        <taxon>Achaetomium</taxon>
    </lineage>
</organism>
<comment type="caution">
    <text evidence="2">The sequence shown here is derived from an EMBL/GenBank/DDBJ whole genome shotgun (WGS) entry which is preliminary data.</text>
</comment>
<feature type="domain" description="WSC" evidence="1">
    <location>
        <begin position="32"/>
        <end position="145"/>
    </location>
</feature>
<dbReference type="Pfam" id="PF01822">
    <property type="entry name" value="WSC"/>
    <property type="match status" value="1"/>
</dbReference>
<protein>
    <submittedName>
        <fullName evidence="2">WSC domain-containing protein</fullName>
    </submittedName>
</protein>
<sequence length="225" mass="23612">VLLAGAALLGAVHGQAFYGSVEDELDACNGDHFVQLGCFGGFAAAASEYFPFSPQGFNDTDPSLTFPGWDPGSVFNSTVTPLNCAWACRGFGYKFAALASAKCTCGIQLPDGLAPNSGVCDIPCPGDARQVCSGVEDAVVIVDPTYAANDQVPISTSNDTIAGFYQYLGCFNTPNEFATQDFRASQEVADIDTCFNLCEGMGYPLVHASSGPWVLLTGKGRKRVS</sequence>
<dbReference type="EMBL" id="MU860047">
    <property type="protein sequence ID" value="KAK4240135.1"/>
    <property type="molecule type" value="Genomic_DNA"/>
</dbReference>
<reference evidence="2" key="2">
    <citation type="submission" date="2023-05" db="EMBL/GenBank/DDBJ databases">
        <authorList>
            <consortium name="Lawrence Berkeley National Laboratory"/>
            <person name="Steindorff A."/>
            <person name="Hensen N."/>
            <person name="Bonometti L."/>
            <person name="Westerberg I."/>
            <person name="Brannstrom I.O."/>
            <person name="Guillou S."/>
            <person name="Cros-Aarteil S."/>
            <person name="Calhoun S."/>
            <person name="Haridas S."/>
            <person name="Kuo A."/>
            <person name="Mondo S."/>
            <person name="Pangilinan J."/>
            <person name="Riley R."/>
            <person name="Labutti K."/>
            <person name="Andreopoulos B."/>
            <person name="Lipzen A."/>
            <person name="Chen C."/>
            <person name="Yanf M."/>
            <person name="Daum C."/>
            <person name="Ng V."/>
            <person name="Clum A."/>
            <person name="Ohm R."/>
            <person name="Martin F."/>
            <person name="Silar P."/>
            <person name="Natvig D."/>
            <person name="Lalanne C."/>
            <person name="Gautier V."/>
            <person name="Ament-Velasquez S.L."/>
            <person name="Kruys A."/>
            <person name="Hutchinson M.I."/>
            <person name="Powell A.J."/>
            <person name="Barry K."/>
            <person name="Miller A.N."/>
            <person name="Grigoriev I.V."/>
            <person name="Debuchy R."/>
            <person name="Gladieux P."/>
            <person name="Thoren M.H."/>
            <person name="Johannesson H."/>
        </authorList>
    </citation>
    <scope>NUCLEOTIDE SEQUENCE</scope>
    <source>
        <strain evidence="2">CBS 532.94</strain>
    </source>
</reference>
<accession>A0AAN7CDU1</accession>
<keyword evidence="3" id="KW-1185">Reference proteome</keyword>
<evidence type="ECO:0000259" key="1">
    <source>
        <dbReference type="PROSITE" id="PS51212"/>
    </source>
</evidence>
<evidence type="ECO:0000313" key="3">
    <source>
        <dbReference type="Proteomes" id="UP001303760"/>
    </source>
</evidence>
<dbReference type="AlphaFoldDB" id="A0AAN7CDU1"/>
<dbReference type="Proteomes" id="UP001303760">
    <property type="component" value="Unassembled WGS sequence"/>
</dbReference>
<name>A0AAN7CDU1_9PEZI</name>
<dbReference type="InterPro" id="IPR002889">
    <property type="entry name" value="WSC_carb-bd"/>
</dbReference>
<feature type="non-terminal residue" evidence="2">
    <location>
        <position position="1"/>
    </location>
</feature>
<evidence type="ECO:0000313" key="2">
    <source>
        <dbReference type="EMBL" id="KAK4240135.1"/>
    </source>
</evidence>
<reference evidence="2" key="1">
    <citation type="journal article" date="2023" name="Mol. Phylogenet. Evol.">
        <title>Genome-scale phylogeny and comparative genomics of the fungal order Sordariales.</title>
        <authorList>
            <person name="Hensen N."/>
            <person name="Bonometti L."/>
            <person name="Westerberg I."/>
            <person name="Brannstrom I.O."/>
            <person name="Guillou S."/>
            <person name="Cros-Aarteil S."/>
            <person name="Calhoun S."/>
            <person name="Haridas S."/>
            <person name="Kuo A."/>
            <person name="Mondo S."/>
            <person name="Pangilinan J."/>
            <person name="Riley R."/>
            <person name="LaButti K."/>
            <person name="Andreopoulos B."/>
            <person name="Lipzen A."/>
            <person name="Chen C."/>
            <person name="Yan M."/>
            <person name="Daum C."/>
            <person name="Ng V."/>
            <person name="Clum A."/>
            <person name="Steindorff A."/>
            <person name="Ohm R.A."/>
            <person name="Martin F."/>
            <person name="Silar P."/>
            <person name="Natvig D.O."/>
            <person name="Lalanne C."/>
            <person name="Gautier V."/>
            <person name="Ament-Velasquez S.L."/>
            <person name="Kruys A."/>
            <person name="Hutchinson M.I."/>
            <person name="Powell A.J."/>
            <person name="Barry K."/>
            <person name="Miller A.N."/>
            <person name="Grigoriev I.V."/>
            <person name="Debuchy R."/>
            <person name="Gladieux P."/>
            <person name="Hiltunen Thoren M."/>
            <person name="Johannesson H."/>
        </authorList>
    </citation>
    <scope>NUCLEOTIDE SEQUENCE</scope>
    <source>
        <strain evidence="2">CBS 532.94</strain>
    </source>
</reference>
<proteinExistence type="predicted"/>
<gene>
    <name evidence="2" type="ORF">C8A03DRAFT_13533</name>
</gene>